<dbReference type="PANTHER" id="PTHR11188:SF17">
    <property type="entry name" value="FI21816P1"/>
    <property type="match status" value="1"/>
</dbReference>
<dbReference type="EMBL" id="JACAZI010000004">
    <property type="protein sequence ID" value="KAF7362344.1"/>
    <property type="molecule type" value="Genomic_DNA"/>
</dbReference>
<keyword evidence="2" id="KW-1185">Reference proteome</keyword>
<organism evidence="1 2">
    <name type="scientific">Mycena venus</name>
    <dbReference type="NCBI Taxonomy" id="2733690"/>
    <lineage>
        <taxon>Eukaryota</taxon>
        <taxon>Fungi</taxon>
        <taxon>Dikarya</taxon>
        <taxon>Basidiomycota</taxon>
        <taxon>Agaricomycotina</taxon>
        <taxon>Agaricomycetes</taxon>
        <taxon>Agaricomycetidae</taxon>
        <taxon>Agaricales</taxon>
        <taxon>Marasmiineae</taxon>
        <taxon>Mycenaceae</taxon>
        <taxon>Mycena</taxon>
    </lineage>
</organism>
<dbReference type="InterPro" id="IPR050357">
    <property type="entry name" value="Arrestin_domain-protein"/>
</dbReference>
<evidence type="ECO:0000313" key="1">
    <source>
        <dbReference type="EMBL" id="KAF7362344.1"/>
    </source>
</evidence>
<dbReference type="Gene3D" id="2.60.40.640">
    <property type="match status" value="1"/>
</dbReference>
<protein>
    <submittedName>
        <fullName evidence="1">Arrestin-N domain-containing protein</fullName>
    </submittedName>
</protein>
<dbReference type="PANTHER" id="PTHR11188">
    <property type="entry name" value="ARRESTIN DOMAIN CONTAINING PROTEIN"/>
    <property type="match status" value="1"/>
</dbReference>
<dbReference type="Proteomes" id="UP000620124">
    <property type="component" value="Unassembled WGS sequence"/>
</dbReference>
<name>A0A8H6YPV2_9AGAR</name>
<gene>
    <name evidence="1" type="ORF">MVEN_00581000</name>
</gene>
<dbReference type="GO" id="GO:0015031">
    <property type="term" value="P:protein transport"/>
    <property type="evidence" value="ECO:0007669"/>
    <property type="project" value="TreeGrafter"/>
</dbReference>
<accession>A0A8H6YPV2</accession>
<dbReference type="OrthoDB" id="2333384at2759"/>
<proteinExistence type="predicted"/>
<evidence type="ECO:0000313" key="2">
    <source>
        <dbReference type="Proteomes" id="UP000620124"/>
    </source>
</evidence>
<dbReference type="InterPro" id="IPR014752">
    <property type="entry name" value="Arrestin-like_C"/>
</dbReference>
<dbReference type="GO" id="GO:0005737">
    <property type="term" value="C:cytoplasm"/>
    <property type="evidence" value="ECO:0007669"/>
    <property type="project" value="TreeGrafter"/>
</dbReference>
<sequence>MASQSTKSTDGPVTLHFQDITRVAGETITGCVDLNVALAQEDHLEHLRIKFKGTIHSKITTTSGETTTDHCQTIILFKEKIPLWDQGAAFPEPGSHILSCPFQFMLPENLPPSFHCQAYHRRSTISYALEVNQPPYPQNHLSHSRRPSQSQLLAKESLKQGWNGPWRDITKEEQLRRGIFGDYSHARVKLTIPDMPSYPIATEIPFSFRVETETKLMHVSDAPVDKHGKPLFPAPPALSSDVRLSLHRRAEIRVRRYTRHVDDDFRLNGSLGDVTRVAAVHQVSDEPEWIPACGPNDKKGHGIWKRAIHFQSAVAIPYAPTSRTEIIDWHYNLLVVVPFPGIGNDLRLEVPLDLHPGSACPPPPIGTPGSSSITYADVLPAGPPPVMLDLPPSYWTGEHHAWDADEKS</sequence>
<reference evidence="1" key="1">
    <citation type="submission" date="2020-05" db="EMBL/GenBank/DDBJ databases">
        <title>Mycena genomes resolve the evolution of fungal bioluminescence.</title>
        <authorList>
            <person name="Tsai I.J."/>
        </authorList>
    </citation>
    <scope>NUCLEOTIDE SEQUENCE</scope>
    <source>
        <strain evidence="1">CCC161011</strain>
    </source>
</reference>
<dbReference type="AlphaFoldDB" id="A0A8H6YPV2"/>
<comment type="caution">
    <text evidence="1">The sequence shown here is derived from an EMBL/GenBank/DDBJ whole genome shotgun (WGS) entry which is preliminary data.</text>
</comment>